<evidence type="ECO:0000313" key="2">
    <source>
        <dbReference type="EMBL" id="VIO86801.1"/>
    </source>
</evidence>
<evidence type="ECO:0000313" key="1">
    <source>
        <dbReference type="EMBL" id="CDP94616.1"/>
    </source>
</evidence>
<organism evidence="1">
    <name type="scientific">Brugia malayi</name>
    <name type="common">Filarial nematode worm</name>
    <dbReference type="NCBI Taxonomy" id="6279"/>
    <lineage>
        <taxon>Eukaryota</taxon>
        <taxon>Metazoa</taxon>
        <taxon>Ecdysozoa</taxon>
        <taxon>Nematoda</taxon>
        <taxon>Chromadorea</taxon>
        <taxon>Rhabditida</taxon>
        <taxon>Spirurina</taxon>
        <taxon>Spiruromorpha</taxon>
        <taxon>Filarioidea</taxon>
        <taxon>Onchocercidae</taxon>
        <taxon>Brugia</taxon>
    </lineage>
</organism>
<dbReference type="EMBL" id="LN856931">
    <property type="protein sequence ID" value="CDP94616.1"/>
    <property type="molecule type" value="Genomic_DNA"/>
</dbReference>
<accession>A0A0J9XSR0</accession>
<dbReference type="KEGG" id="bmy:BM_BM1264"/>
<proteinExistence type="predicted"/>
<dbReference type="RefSeq" id="XP_042929726.1">
    <property type="nucleotide sequence ID" value="XM_043073792.1"/>
</dbReference>
<protein>
    <submittedName>
        <fullName evidence="1 4">Bm1264</fullName>
    </submittedName>
</protein>
<dbReference type="EMBL" id="CAAKNF010000196">
    <property type="protein sequence ID" value="VIO86801.1"/>
    <property type="molecule type" value="Genomic_DNA"/>
</dbReference>
<reference evidence="4" key="4">
    <citation type="submission" date="2019-12" db="UniProtKB">
        <authorList>
            <consortium name="WormBaseParasite"/>
        </authorList>
    </citation>
    <scope>IDENTIFICATION</scope>
</reference>
<sequence length="46" mass="5075">MDNADRAAFSCINIHKKALPKQTVVGVIEGGLHVHFVPKADYNIQQ</sequence>
<name>A0A0J9XSR0_BRUMA</name>
<evidence type="ECO:0000313" key="5">
    <source>
        <dbReference type="WormBase" id="Bm1264"/>
    </source>
</evidence>
<dbReference type="WBParaSite" id="Bm1264.1">
    <property type="protein sequence ID" value="Bm1264.1"/>
    <property type="gene ID" value="WBGene00221525"/>
</dbReference>
<accession>A0A4E9ERI7</accession>
<dbReference type="WormBase" id="Bm1264">
    <property type="protein sequence ID" value="BM23000"/>
    <property type="gene ID" value="WBGene00221525"/>
</dbReference>
<keyword evidence="3" id="KW-1185">Reference proteome</keyword>
<gene>
    <name evidence="1 4 5" type="ORF">Bm1264</name>
    <name evidence="2" type="ORF">BM_BM1264</name>
    <name evidence="1" type="ORF">BM_Bm1264</name>
</gene>
<evidence type="ECO:0000313" key="3">
    <source>
        <dbReference type="Proteomes" id="UP000006672"/>
    </source>
</evidence>
<dbReference type="Proteomes" id="UP000006672">
    <property type="component" value="Unassembled WGS sequence"/>
</dbReference>
<evidence type="ECO:0000313" key="4">
    <source>
        <dbReference type="WBParaSite" id="Bm1264.1"/>
    </source>
</evidence>
<dbReference type="CTD" id="66057698"/>
<reference evidence="2" key="3">
    <citation type="submission" date="2019-04" db="EMBL/GenBank/DDBJ databases">
        <authorList>
            <person name="Howe K."/>
            <person name="Paulini M."/>
            <person name="Williams G."/>
        </authorList>
    </citation>
    <scope>NUCLEOTIDE SEQUENCE [LARGE SCALE GENOMIC DNA]</scope>
    <source>
        <strain evidence="2">FR3</strain>
    </source>
</reference>
<dbReference type="AlphaFoldDB" id="A0A0J9XSR0"/>
<reference evidence="1 3" key="1">
    <citation type="journal article" date="2007" name="Science">
        <title>Draft genome of the filarial nematode parasite Brugia malayi.</title>
        <authorList>
            <person name="Ghedin E."/>
            <person name="Wang S."/>
            <person name="Spiro D."/>
            <person name="Caler E."/>
            <person name="Zhao Q."/>
            <person name="Crabtree J."/>
            <person name="Allen J.E."/>
            <person name="Delcher A.L."/>
            <person name="Guiliano D.B."/>
            <person name="Miranda-Saavedra D."/>
            <person name="Angiuoli S.V."/>
            <person name="Creasy T."/>
            <person name="Amedeo P."/>
            <person name="Haas B."/>
            <person name="El-Sayed N.M."/>
            <person name="Wortman J.R."/>
            <person name="Feldblyum T."/>
            <person name="Tallon L."/>
            <person name="Schatz M."/>
            <person name="Shumway M."/>
            <person name="Koo H."/>
            <person name="Salzberg S.L."/>
            <person name="Schobel S."/>
            <person name="Pertea M."/>
            <person name="Pop M."/>
            <person name="White O."/>
            <person name="Barton G.J."/>
            <person name="Carlow C.K."/>
            <person name="Crawford M.J."/>
            <person name="Daub J."/>
            <person name="Dimmic M.W."/>
            <person name="Estes C.F."/>
            <person name="Foster J.M."/>
            <person name="Ganatra M."/>
            <person name="Gregory W.F."/>
            <person name="Johnson N.M."/>
            <person name="Jin J."/>
            <person name="Komuniecki R."/>
            <person name="Korf I."/>
            <person name="Kumar S."/>
            <person name="Laney S."/>
            <person name="Li B.W."/>
            <person name="Li W."/>
            <person name="Lindblom T.H."/>
            <person name="Lustigman S."/>
            <person name="Ma D."/>
            <person name="Maina C.V."/>
            <person name="Martin D.M."/>
            <person name="McCarter J.P."/>
            <person name="McReynolds L."/>
            <person name="Mitreva M."/>
            <person name="Nutman T.B."/>
            <person name="Parkinson J."/>
            <person name="Peregrin-Alvarez J.M."/>
            <person name="Poole C."/>
            <person name="Ren Q."/>
            <person name="Saunders L."/>
            <person name="Sluder A.E."/>
            <person name="Smith K."/>
            <person name="Stanke M."/>
            <person name="Unnasch T.R."/>
            <person name="Ware J."/>
            <person name="Wei A.D."/>
            <person name="Weil G."/>
            <person name="Williams D.J."/>
            <person name="Zhang Y."/>
            <person name="Williams S.A."/>
            <person name="Fraser-Liggett C."/>
            <person name="Slatko B."/>
            <person name="Blaxter M.L."/>
            <person name="Scott A.L."/>
        </authorList>
    </citation>
    <scope>NUCLEOTIDE SEQUENCE</scope>
    <source>
        <strain evidence="1 3">FR3</strain>
    </source>
</reference>
<dbReference type="GeneID" id="66057698"/>
<reference evidence="1" key="2">
    <citation type="submission" date="2012-12" db="EMBL/GenBank/DDBJ databases">
        <authorList>
            <person name="Gao Y.W."/>
            <person name="Fan S.T."/>
            <person name="Sun H.T."/>
            <person name="Wang Z."/>
            <person name="Gao X.L."/>
            <person name="Li Y.G."/>
            <person name="Wang T.C."/>
            <person name="Zhang K."/>
            <person name="Xu W.W."/>
            <person name="Yu Z.J."/>
            <person name="Xia X.Z."/>
        </authorList>
    </citation>
    <scope>NUCLEOTIDE SEQUENCE</scope>
    <source>
        <strain evidence="1">FR3</strain>
    </source>
</reference>